<evidence type="ECO:0000256" key="1">
    <source>
        <dbReference type="SAM" id="MobiDB-lite"/>
    </source>
</evidence>
<dbReference type="Proteomes" id="UP000324222">
    <property type="component" value="Unassembled WGS sequence"/>
</dbReference>
<evidence type="ECO:0000313" key="3">
    <source>
        <dbReference type="Proteomes" id="UP000324222"/>
    </source>
</evidence>
<dbReference type="EMBL" id="VSRR010005079">
    <property type="protein sequence ID" value="MPC41494.1"/>
    <property type="molecule type" value="Genomic_DNA"/>
</dbReference>
<comment type="caution">
    <text evidence="2">The sequence shown here is derived from an EMBL/GenBank/DDBJ whole genome shotgun (WGS) entry which is preliminary data.</text>
</comment>
<proteinExistence type="predicted"/>
<feature type="compositionally biased region" description="Basic and acidic residues" evidence="1">
    <location>
        <begin position="1"/>
        <end position="21"/>
    </location>
</feature>
<name>A0A5B7FAI3_PORTR</name>
<evidence type="ECO:0000313" key="2">
    <source>
        <dbReference type="EMBL" id="MPC41494.1"/>
    </source>
</evidence>
<protein>
    <submittedName>
        <fullName evidence="2">Uncharacterized protein</fullName>
    </submittedName>
</protein>
<feature type="region of interest" description="Disordered" evidence="1">
    <location>
        <begin position="1"/>
        <end position="22"/>
    </location>
</feature>
<sequence length="96" mass="10081">MSPADKLEPAKRGSANKDEMSKCTTLSPWATNWGSGSSGVGAPFFMLWVTAQKGKICGISASSYFKSPVVWGTSCMTGGGVLPIFSPAKSFLEIRG</sequence>
<organism evidence="2 3">
    <name type="scientific">Portunus trituberculatus</name>
    <name type="common">Swimming crab</name>
    <name type="synonym">Neptunus trituberculatus</name>
    <dbReference type="NCBI Taxonomy" id="210409"/>
    <lineage>
        <taxon>Eukaryota</taxon>
        <taxon>Metazoa</taxon>
        <taxon>Ecdysozoa</taxon>
        <taxon>Arthropoda</taxon>
        <taxon>Crustacea</taxon>
        <taxon>Multicrustacea</taxon>
        <taxon>Malacostraca</taxon>
        <taxon>Eumalacostraca</taxon>
        <taxon>Eucarida</taxon>
        <taxon>Decapoda</taxon>
        <taxon>Pleocyemata</taxon>
        <taxon>Brachyura</taxon>
        <taxon>Eubrachyura</taxon>
        <taxon>Portunoidea</taxon>
        <taxon>Portunidae</taxon>
        <taxon>Portuninae</taxon>
        <taxon>Portunus</taxon>
    </lineage>
</organism>
<reference evidence="2 3" key="1">
    <citation type="submission" date="2019-05" db="EMBL/GenBank/DDBJ databases">
        <title>Another draft genome of Portunus trituberculatus and its Hox gene families provides insights of decapod evolution.</title>
        <authorList>
            <person name="Jeong J.-H."/>
            <person name="Song I."/>
            <person name="Kim S."/>
            <person name="Choi T."/>
            <person name="Kim D."/>
            <person name="Ryu S."/>
            <person name="Kim W."/>
        </authorList>
    </citation>
    <scope>NUCLEOTIDE SEQUENCE [LARGE SCALE GENOMIC DNA]</scope>
    <source>
        <tissue evidence="2">Muscle</tissue>
    </source>
</reference>
<dbReference type="AlphaFoldDB" id="A0A5B7FAI3"/>
<keyword evidence="3" id="KW-1185">Reference proteome</keyword>
<gene>
    <name evidence="2" type="ORF">E2C01_035087</name>
</gene>
<accession>A0A5B7FAI3</accession>